<dbReference type="EMBL" id="JAZDUA010000121">
    <property type="protein sequence ID" value="KAK7867387.1"/>
    <property type="molecule type" value="Genomic_DNA"/>
</dbReference>
<keyword evidence="2" id="KW-1185">Reference proteome</keyword>
<comment type="caution">
    <text evidence="1">The sequence shown here is derived from an EMBL/GenBank/DDBJ whole genome shotgun (WGS) entry which is preliminary data.</text>
</comment>
<reference evidence="1 2" key="1">
    <citation type="submission" date="2024-03" db="EMBL/GenBank/DDBJ databases">
        <title>The genome assembly and annotation of the cricket Gryllus longicercus Weissman &amp; Gray.</title>
        <authorList>
            <person name="Szrajer S."/>
            <person name="Gray D."/>
            <person name="Ylla G."/>
        </authorList>
    </citation>
    <scope>NUCLEOTIDE SEQUENCE [LARGE SCALE GENOMIC DNA]</scope>
    <source>
        <strain evidence="1">DAG 2021-001</strain>
        <tissue evidence="1">Whole body minus gut</tissue>
    </source>
</reference>
<proteinExistence type="predicted"/>
<sequence length="343" mass="39088">MEVNILDCNINVKQLYEKISKCATGAVSLFVGNRNDTFEKSVLSTVTGHSRNQVINAFLIEVCREVNEKHHVKKIIVNCWLDASDNEPCLAIACLASTYHVASEGINTAIELIIGRRQKLYCDDHVDVVPADLIQVKASSSEINLRINSFIQRRREQVNKDNIRDFCINKFPLDETSCARVNAVKIHRKDCKSHLRVRKVFNVCGPQTQNTMNEAFNQLGDDATSEEGCAKKRRLENRGRGKTVMTHPSDNKEFALNERLRNIEEHLGFDANTSSDVLERLKKIEDKILYLEGLSPEYFEFRERKSKNESKLIHKTQTKVSYSSSELSQKIKDLEANMDLGKV</sequence>
<dbReference type="PANTHER" id="PTHR23404">
    <property type="entry name" value="MOLYBDOPTERIN SYNTHASE RELATED"/>
    <property type="match status" value="1"/>
</dbReference>
<dbReference type="AlphaFoldDB" id="A0AAN9Z948"/>
<name>A0AAN9Z948_9ORTH</name>
<organism evidence="1 2">
    <name type="scientific">Gryllus longicercus</name>
    <dbReference type="NCBI Taxonomy" id="2509291"/>
    <lineage>
        <taxon>Eukaryota</taxon>
        <taxon>Metazoa</taxon>
        <taxon>Ecdysozoa</taxon>
        <taxon>Arthropoda</taxon>
        <taxon>Hexapoda</taxon>
        <taxon>Insecta</taxon>
        <taxon>Pterygota</taxon>
        <taxon>Neoptera</taxon>
        <taxon>Polyneoptera</taxon>
        <taxon>Orthoptera</taxon>
        <taxon>Ensifera</taxon>
        <taxon>Gryllidea</taxon>
        <taxon>Grylloidea</taxon>
        <taxon>Gryllidae</taxon>
        <taxon>Gryllinae</taxon>
        <taxon>Gryllus</taxon>
    </lineage>
</organism>
<protein>
    <submittedName>
        <fullName evidence="1">Uncharacterized protein</fullName>
    </submittedName>
</protein>
<evidence type="ECO:0000313" key="1">
    <source>
        <dbReference type="EMBL" id="KAK7867387.1"/>
    </source>
</evidence>
<accession>A0AAN9Z948</accession>
<gene>
    <name evidence="1" type="ORF">R5R35_008931</name>
</gene>
<evidence type="ECO:0000313" key="2">
    <source>
        <dbReference type="Proteomes" id="UP001378592"/>
    </source>
</evidence>
<dbReference type="GO" id="GO:0006777">
    <property type="term" value="P:Mo-molybdopterin cofactor biosynthetic process"/>
    <property type="evidence" value="ECO:0007669"/>
    <property type="project" value="InterPro"/>
</dbReference>
<dbReference type="InterPro" id="IPR036563">
    <property type="entry name" value="MoaE_sf"/>
</dbReference>
<dbReference type="Proteomes" id="UP001378592">
    <property type="component" value="Unassembled WGS sequence"/>
</dbReference>
<dbReference type="Gene3D" id="3.90.1170.40">
    <property type="entry name" value="Molybdopterin biosynthesis MoaE subunit"/>
    <property type="match status" value="1"/>
</dbReference>